<dbReference type="InterPro" id="IPR039793">
    <property type="entry name" value="UROS/Hem4"/>
</dbReference>
<dbReference type="RefSeq" id="WP_036201710.1">
    <property type="nucleotide sequence ID" value="NZ_AVCY01000002.1"/>
</dbReference>
<dbReference type="GO" id="GO:0006780">
    <property type="term" value="P:uroporphyrinogen III biosynthetic process"/>
    <property type="evidence" value="ECO:0007669"/>
    <property type="project" value="UniProtKB-UniRule"/>
</dbReference>
<proteinExistence type="inferred from homology"/>
<evidence type="ECO:0000256" key="5">
    <source>
        <dbReference type="ARBA" id="ARBA00023244"/>
    </source>
</evidence>
<protein>
    <recommendedName>
        <fullName evidence="7 9">Uroporphyrinogen-III synthase</fullName>
        <ecNumber evidence="3 9">4.2.1.75</ecNumber>
    </recommendedName>
</protein>
<dbReference type="InterPro" id="IPR003754">
    <property type="entry name" value="4pyrrol_synth_uPrphyn_synth"/>
</dbReference>
<evidence type="ECO:0000256" key="1">
    <source>
        <dbReference type="ARBA" id="ARBA00004772"/>
    </source>
</evidence>
<feature type="domain" description="Tetrapyrrole biosynthesis uroporphyrinogen III synthase" evidence="10">
    <location>
        <begin position="23"/>
        <end position="238"/>
    </location>
</feature>
<dbReference type="UniPathway" id="UPA00251">
    <property type="reaction ID" value="UER00320"/>
</dbReference>
<name>A0A0A3HT85_9BACL</name>
<organism evidence="11 12">
    <name type="scientific">Ureibacillus sinduriensis BLB-1 = JCM 15800</name>
    <dbReference type="NCBI Taxonomy" id="1384057"/>
    <lineage>
        <taxon>Bacteria</taxon>
        <taxon>Bacillati</taxon>
        <taxon>Bacillota</taxon>
        <taxon>Bacilli</taxon>
        <taxon>Bacillales</taxon>
        <taxon>Caryophanaceae</taxon>
        <taxon>Ureibacillus</taxon>
    </lineage>
</organism>
<keyword evidence="4 9" id="KW-0456">Lyase</keyword>
<dbReference type="eggNOG" id="COG1587">
    <property type="taxonomic scope" value="Bacteria"/>
</dbReference>
<dbReference type="Pfam" id="PF02602">
    <property type="entry name" value="HEM4"/>
    <property type="match status" value="1"/>
</dbReference>
<evidence type="ECO:0000259" key="10">
    <source>
        <dbReference type="Pfam" id="PF02602"/>
    </source>
</evidence>
<sequence>MLKPLHEKTVVVTGSSKTSAVLSRIEQLGGVAEFYPLIKTTEKILPDDPVKLDQAQTFDWLIFTSQNAVEAFCKKIKRCELKRFEFGGKIASVGSKTAELLIENNFDVNFTPSVYSADVFVNEFPLIAGHNPRCLFLRGNKAKDTLKNGLPFEIAEWTVYDTSENLSIVEPFVQLIRSRKQPIIIFASPSAVDVFAKNIAPIVGWQKATYACIGHITAARIEHYGAQVTYQPSNYTMLEVIEEIRMREGIRHERT</sequence>
<reference evidence="11 12" key="1">
    <citation type="submission" date="2014-02" db="EMBL/GenBank/DDBJ databases">
        <title>Draft genome sequence of Lysinibacillus sinduriensis JCM 15800.</title>
        <authorList>
            <person name="Zhang F."/>
            <person name="Wang G."/>
            <person name="Zhang L."/>
        </authorList>
    </citation>
    <scope>NUCLEOTIDE SEQUENCE [LARGE SCALE GENOMIC DNA]</scope>
    <source>
        <strain evidence="11 12">JCM 15800</strain>
    </source>
</reference>
<dbReference type="AlphaFoldDB" id="A0A0A3HT85"/>
<keyword evidence="5 9" id="KW-0627">Porphyrin biosynthesis</keyword>
<dbReference type="SUPFAM" id="SSF69618">
    <property type="entry name" value="HemD-like"/>
    <property type="match status" value="1"/>
</dbReference>
<dbReference type="EC" id="4.2.1.75" evidence="3 9"/>
<comment type="similarity">
    <text evidence="2 9">Belongs to the uroporphyrinogen-III synthase family.</text>
</comment>
<gene>
    <name evidence="11" type="ORF">CD33_15080</name>
</gene>
<dbReference type="CDD" id="cd06578">
    <property type="entry name" value="HemD"/>
    <property type="match status" value="1"/>
</dbReference>
<evidence type="ECO:0000256" key="7">
    <source>
        <dbReference type="ARBA" id="ARBA00040167"/>
    </source>
</evidence>
<keyword evidence="12" id="KW-1185">Reference proteome</keyword>
<dbReference type="OrthoDB" id="9815856at2"/>
<dbReference type="EMBL" id="JPVO01000054">
    <property type="protein sequence ID" value="KGR74420.1"/>
    <property type="molecule type" value="Genomic_DNA"/>
</dbReference>
<evidence type="ECO:0000313" key="11">
    <source>
        <dbReference type="EMBL" id="KGR74420.1"/>
    </source>
</evidence>
<evidence type="ECO:0000256" key="3">
    <source>
        <dbReference type="ARBA" id="ARBA00013109"/>
    </source>
</evidence>
<comment type="catalytic activity">
    <reaction evidence="8 9">
        <text>hydroxymethylbilane = uroporphyrinogen III + H2O</text>
        <dbReference type="Rhea" id="RHEA:18965"/>
        <dbReference type="ChEBI" id="CHEBI:15377"/>
        <dbReference type="ChEBI" id="CHEBI:57308"/>
        <dbReference type="ChEBI" id="CHEBI:57845"/>
        <dbReference type="EC" id="4.2.1.75"/>
    </reaction>
</comment>
<comment type="function">
    <text evidence="6 9">Catalyzes cyclization of the linear tetrapyrrole, hydroxymethylbilane, to the macrocyclic uroporphyrinogen III.</text>
</comment>
<evidence type="ECO:0000313" key="12">
    <source>
        <dbReference type="Proteomes" id="UP000030408"/>
    </source>
</evidence>
<evidence type="ECO:0000256" key="4">
    <source>
        <dbReference type="ARBA" id="ARBA00023239"/>
    </source>
</evidence>
<evidence type="ECO:0000256" key="9">
    <source>
        <dbReference type="RuleBase" id="RU366031"/>
    </source>
</evidence>
<accession>A0A0A3HT85</accession>
<evidence type="ECO:0000256" key="6">
    <source>
        <dbReference type="ARBA" id="ARBA00037589"/>
    </source>
</evidence>
<dbReference type="Gene3D" id="3.40.50.10090">
    <property type="match status" value="2"/>
</dbReference>
<dbReference type="InterPro" id="IPR036108">
    <property type="entry name" value="4pyrrol_syn_uPrphyn_synt_sf"/>
</dbReference>
<dbReference type="STRING" id="1384057.CD33_15080"/>
<comment type="pathway">
    <text evidence="1 9">Porphyrin-containing compound metabolism; protoporphyrin-IX biosynthesis; coproporphyrinogen-III from 5-aminolevulinate: step 3/4.</text>
</comment>
<comment type="caution">
    <text evidence="11">The sequence shown here is derived from an EMBL/GenBank/DDBJ whole genome shotgun (WGS) entry which is preliminary data.</text>
</comment>
<dbReference type="GO" id="GO:0004852">
    <property type="term" value="F:uroporphyrinogen-III synthase activity"/>
    <property type="evidence" value="ECO:0007669"/>
    <property type="project" value="UniProtKB-UniRule"/>
</dbReference>
<dbReference type="GO" id="GO:0006782">
    <property type="term" value="P:protoporphyrinogen IX biosynthetic process"/>
    <property type="evidence" value="ECO:0007669"/>
    <property type="project" value="UniProtKB-UniRule"/>
</dbReference>
<evidence type="ECO:0000256" key="8">
    <source>
        <dbReference type="ARBA" id="ARBA00048617"/>
    </source>
</evidence>
<dbReference type="PANTHER" id="PTHR38042">
    <property type="entry name" value="UROPORPHYRINOGEN-III SYNTHASE, CHLOROPLASTIC"/>
    <property type="match status" value="1"/>
</dbReference>
<dbReference type="Proteomes" id="UP000030408">
    <property type="component" value="Unassembled WGS sequence"/>
</dbReference>
<evidence type="ECO:0000256" key="2">
    <source>
        <dbReference type="ARBA" id="ARBA00008133"/>
    </source>
</evidence>
<dbReference type="PANTHER" id="PTHR38042:SF1">
    <property type="entry name" value="UROPORPHYRINOGEN-III SYNTHASE, CHLOROPLASTIC"/>
    <property type="match status" value="1"/>
</dbReference>